<dbReference type="Pfam" id="PF00440">
    <property type="entry name" value="TetR_N"/>
    <property type="match status" value="1"/>
</dbReference>
<evidence type="ECO:0000313" key="7">
    <source>
        <dbReference type="Proteomes" id="UP000265768"/>
    </source>
</evidence>
<accession>A0A3A4BCK4</accession>
<sequence length="238" mass="25113">MPGFIICGVISDDTTVVKEASVGGKRLSRELIVDAAVRVAARGEPDGLTGRALGEELGADRSAVWRHFPDRDALLLAVGDRLLEMAAARVPAGLGPRERLQALARGVVDVYVAHPYVGTAVACRMTRGPGEFAVVEMMLTALEEIGLRGESVARHQRMLAEAVLSFAGTRAGYAVLPPHVRQGDQQAWAGAYATLPADRYPAIAAHLPHLAGQDEDEVLTGLLHALWLSVAAAVESGG</sequence>
<name>A0A3A4BCK4_9ACTN</name>
<feature type="DNA-binding region" description="H-T-H motif" evidence="4">
    <location>
        <begin position="49"/>
        <end position="68"/>
    </location>
</feature>
<comment type="caution">
    <text evidence="6">The sequence shown here is derived from an EMBL/GenBank/DDBJ whole genome shotgun (WGS) entry which is preliminary data.</text>
</comment>
<dbReference type="GO" id="GO:0045892">
    <property type="term" value="P:negative regulation of DNA-templated transcription"/>
    <property type="evidence" value="ECO:0007669"/>
    <property type="project" value="InterPro"/>
</dbReference>
<evidence type="ECO:0000259" key="5">
    <source>
        <dbReference type="PROSITE" id="PS50977"/>
    </source>
</evidence>
<evidence type="ECO:0000256" key="2">
    <source>
        <dbReference type="ARBA" id="ARBA00023125"/>
    </source>
</evidence>
<dbReference type="InterPro" id="IPR036271">
    <property type="entry name" value="Tet_transcr_reg_TetR-rel_C_sf"/>
</dbReference>
<dbReference type="Proteomes" id="UP000265768">
    <property type="component" value="Unassembled WGS sequence"/>
</dbReference>
<evidence type="ECO:0000256" key="1">
    <source>
        <dbReference type="ARBA" id="ARBA00023015"/>
    </source>
</evidence>
<dbReference type="SUPFAM" id="SSF46689">
    <property type="entry name" value="Homeodomain-like"/>
    <property type="match status" value="1"/>
</dbReference>
<evidence type="ECO:0000256" key="3">
    <source>
        <dbReference type="ARBA" id="ARBA00023163"/>
    </source>
</evidence>
<keyword evidence="3" id="KW-0804">Transcription</keyword>
<dbReference type="InterPro" id="IPR001647">
    <property type="entry name" value="HTH_TetR"/>
</dbReference>
<evidence type="ECO:0000256" key="4">
    <source>
        <dbReference type="PROSITE-ProRule" id="PRU00335"/>
    </source>
</evidence>
<dbReference type="EMBL" id="QZEY01000005">
    <property type="protein sequence ID" value="RJL31928.1"/>
    <property type="molecule type" value="Genomic_DNA"/>
</dbReference>
<protein>
    <submittedName>
        <fullName evidence="6">TetR/AcrR family transcriptional regulator</fullName>
    </submittedName>
</protein>
<dbReference type="Gene3D" id="1.10.357.10">
    <property type="entry name" value="Tetracycline Repressor, domain 2"/>
    <property type="match status" value="1"/>
</dbReference>
<keyword evidence="1" id="KW-0805">Transcription regulation</keyword>
<dbReference type="InterPro" id="IPR009057">
    <property type="entry name" value="Homeodomain-like_sf"/>
</dbReference>
<dbReference type="GO" id="GO:0000976">
    <property type="term" value="F:transcription cis-regulatory region binding"/>
    <property type="evidence" value="ECO:0007669"/>
    <property type="project" value="TreeGrafter"/>
</dbReference>
<proteinExistence type="predicted"/>
<keyword evidence="2 4" id="KW-0238">DNA-binding</keyword>
<evidence type="ECO:0000313" key="6">
    <source>
        <dbReference type="EMBL" id="RJL31928.1"/>
    </source>
</evidence>
<dbReference type="PROSITE" id="PS50977">
    <property type="entry name" value="HTH_TETR_2"/>
    <property type="match status" value="1"/>
</dbReference>
<gene>
    <name evidence="6" type="ORF">D5H75_15890</name>
</gene>
<dbReference type="InterPro" id="IPR050109">
    <property type="entry name" value="HTH-type_TetR-like_transc_reg"/>
</dbReference>
<reference evidence="6 7" key="1">
    <citation type="submission" date="2018-09" db="EMBL/GenBank/DDBJ databases">
        <title>YIM 75507 draft genome.</title>
        <authorList>
            <person name="Tang S."/>
            <person name="Feng Y."/>
        </authorList>
    </citation>
    <scope>NUCLEOTIDE SEQUENCE [LARGE SCALE GENOMIC DNA]</scope>
    <source>
        <strain evidence="6 7">YIM 75507</strain>
    </source>
</reference>
<keyword evidence="7" id="KW-1185">Reference proteome</keyword>
<dbReference type="InterPro" id="IPR004111">
    <property type="entry name" value="Repressor_TetR_C"/>
</dbReference>
<organism evidence="6 7">
    <name type="scientific">Bailinhaonella thermotolerans</name>
    <dbReference type="NCBI Taxonomy" id="1070861"/>
    <lineage>
        <taxon>Bacteria</taxon>
        <taxon>Bacillati</taxon>
        <taxon>Actinomycetota</taxon>
        <taxon>Actinomycetes</taxon>
        <taxon>Streptosporangiales</taxon>
        <taxon>Streptosporangiaceae</taxon>
        <taxon>Bailinhaonella</taxon>
    </lineage>
</organism>
<feature type="domain" description="HTH tetR-type" evidence="5">
    <location>
        <begin position="26"/>
        <end position="86"/>
    </location>
</feature>
<dbReference type="GO" id="GO:0003700">
    <property type="term" value="F:DNA-binding transcription factor activity"/>
    <property type="evidence" value="ECO:0007669"/>
    <property type="project" value="TreeGrafter"/>
</dbReference>
<dbReference type="PANTHER" id="PTHR30055:SF234">
    <property type="entry name" value="HTH-TYPE TRANSCRIPTIONAL REGULATOR BETI"/>
    <property type="match status" value="1"/>
</dbReference>
<dbReference type="Pfam" id="PF02909">
    <property type="entry name" value="TetR_C_1"/>
    <property type="match status" value="1"/>
</dbReference>
<dbReference type="SUPFAM" id="SSF48498">
    <property type="entry name" value="Tetracyclin repressor-like, C-terminal domain"/>
    <property type="match status" value="1"/>
</dbReference>
<dbReference type="PANTHER" id="PTHR30055">
    <property type="entry name" value="HTH-TYPE TRANSCRIPTIONAL REGULATOR RUTR"/>
    <property type="match status" value="1"/>
</dbReference>
<dbReference type="Gene3D" id="1.10.10.60">
    <property type="entry name" value="Homeodomain-like"/>
    <property type="match status" value="1"/>
</dbReference>
<dbReference type="AlphaFoldDB" id="A0A3A4BCK4"/>